<keyword evidence="4 7" id="KW-0812">Transmembrane</keyword>
<feature type="domain" description="G-protein coupled receptors family 2 profile 2" evidence="10">
    <location>
        <begin position="263"/>
        <end position="515"/>
    </location>
</feature>
<evidence type="ECO:0000256" key="5">
    <source>
        <dbReference type="ARBA" id="ARBA00022989"/>
    </source>
</evidence>
<comment type="caution">
    <text evidence="12">The sequence shown here is derived from an EMBL/GenBank/DDBJ whole genome shotgun (WGS) entry which is preliminary data.</text>
</comment>
<dbReference type="Pfam" id="PF00002">
    <property type="entry name" value="7tm_2"/>
    <property type="match status" value="1"/>
</dbReference>
<dbReference type="AlphaFoldDB" id="A0A921Z659"/>
<dbReference type="PANTHER" id="PTHR45620">
    <property type="entry name" value="PDF RECEPTOR-LIKE PROTEIN-RELATED"/>
    <property type="match status" value="1"/>
</dbReference>
<name>A0A921Z659_MANSE</name>
<evidence type="ECO:0000259" key="9">
    <source>
        <dbReference type="PROSITE" id="PS50227"/>
    </source>
</evidence>
<dbReference type="InterPro" id="IPR000832">
    <property type="entry name" value="GPCR_2_secretin-like"/>
</dbReference>
<dbReference type="CDD" id="cd15262">
    <property type="entry name" value="7tmB1_NPR_B3_insect-like"/>
    <property type="match status" value="1"/>
</dbReference>
<evidence type="ECO:0000256" key="1">
    <source>
        <dbReference type="ARBA" id="ARBA00004651"/>
    </source>
</evidence>
<feature type="transmembrane region" description="Helical" evidence="7">
    <location>
        <begin position="491"/>
        <end position="514"/>
    </location>
</feature>
<evidence type="ECO:0000256" key="4">
    <source>
        <dbReference type="ARBA" id="ARBA00022692"/>
    </source>
</evidence>
<keyword evidence="6 7" id="KW-0472">Membrane</keyword>
<feature type="transmembrane region" description="Helical" evidence="7">
    <location>
        <begin position="381"/>
        <end position="404"/>
    </location>
</feature>
<comment type="subcellular location">
    <subcellularLocation>
        <location evidence="1">Cell membrane</location>
        <topology evidence="1">Multi-pass membrane protein</topology>
    </subcellularLocation>
</comment>
<evidence type="ECO:0000256" key="6">
    <source>
        <dbReference type="ARBA" id="ARBA00023136"/>
    </source>
</evidence>
<dbReference type="EMBL" id="JH668395">
    <property type="protein sequence ID" value="KAG6450917.1"/>
    <property type="molecule type" value="Genomic_DNA"/>
</dbReference>
<protein>
    <submittedName>
        <fullName evidence="12">Uncharacterized protein</fullName>
    </submittedName>
</protein>
<dbReference type="Proteomes" id="UP000791440">
    <property type="component" value="Unassembled WGS sequence"/>
</dbReference>
<dbReference type="InterPro" id="IPR050332">
    <property type="entry name" value="GPCR_2"/>
</dbReference>
<dbReference type="GO" id="GO:0005886">
    <property type="term" value="C:plasma membrane"/>
    <property type="evidence" value="ECO:0007669"/>
    <property type="project" value="UniProtKB-SubCell"/>
</dbReference>
<evidence type="ECO:0000256" key="2">
    <source>
        <dbReference type="ARBA" id="ARBA00005314"/>
    </source>
</evidence>
<feature type="transmembrane region" description="Helical" evidence="7">
    <location>
        <begin position="266"/>
        <end position="288"/>
    </location>
</feature>
<evidence type="ECO:0000256" key="7">
    <source>
        <dbReference type="SAM" id="Phobius"/>
    </source>
</evidence>
<evidence type="ECO:0000256" key="8">
    <source>
        <dbReference type="SAM" id="SignalP"/>
    </source>
</evidence>
<keyword evidence="3" id="KW-1003">Cell membrane</keyword>
<reference evidence="12" key="1">
    <citation type="journal article" date="2016" name="Insect Biochem. Mol. Biol.">
        <title>Multifaceted biological insights from a draft genome sequence of the tobacco hornworm moth, Manduca sexta.</title>
        <authorList>
            <person name="Kanost M.R."/>
            <person name="Arrese E.L."/>
            <person name="Cao X."/>
            <person name="Chen Y.R."/>
            <person name="Chellapilla S."/>
            <person name="Goldsmith M.R."/>
            <person name="Grosse-Wilde E."/>
            <person name="Heckel D.G."/>
            <person name="Herndon N."/>
            <person name="Jiang H."/>
            <person name="Papanicolaou A."/>
            <person name="Qu J."/>
            <person name="Soulages J.L."/>
            <person name="Vogel H."/>
            <person name="Walters J."/>
            <person name="Waterhouse R.M."/>
            <person name="Ahn S.J."/>
            <person name="Almeida F.C."/>
            <person name="An C."/>
            <person name="Aqrawi P."/>
            <person name="Bretschneider A."/>
            <person name="Bryant W.B."/>
            <person name="Bucks S."/>
            <person name="Chao H."/>
            <person name="Chevignon G."/>
            <person name="Christen J.M."/>
            <person name="Clarke D.F."/>
            <person name="Dittmer N.T."/>
            <person name="Ferguson L.C.F."/>
            <person name="Garavelou S."/>
            <person name="Gordon K.H.J."/>
            <person name="Gunaratna R.T."/>
            <person name="Han Y."/>
            <person name="Hauser F."/>
            <person name="He Y."/>
            <person name="Heidel-Fischer H."/>
            <person name="Hirsh A."/>
            <person name="Hu Y."/>
            <person name="Jiang H."/>
            <person name="Kalra D."/>
            <person name="Klinner C."/>
            <person name="Konig C."/>
            <person name="Kovar C."/>
            <person name="Kroll A.R."/>
            <person name="Kuwar S.S."/>
            <person name="Lee S.L."/>
            <person name="Lehman R."/>
            <person name="Li K."/>
            <person name="Li Z."/>
            <person name="Liang H."/>
            <person name="Lovelace S."/>
            <person name="Lu Z."/>
            <person name="Mansfield J.H."/>
            <person name="McCulloch K.J."/>
            <person name="Mathew T."/>
            <person name="Morton B."/>
            <person name="Muzny D.M."/>
            <person name="Neunemann D."/>
            <person name="Ongeri F."/>
            <person name="Pauchet Y."/>
            <person name="Pu L.L."/>
            <person name="Pyrousis I."/>
            <person name="Rao X.J."/>
            <person name="Redding A."/>
            <person name="Roesel C."/>
            <person name="Sanchez-Gracia A."/>
            <person name="Schaack S."/>
            <person name="Shukla A."/>
            <person name="Tetreau G."/>
            <person name="Wang Y."/>
            <person name="Xiong G.H."/>
            <person name="Traut W."/>
            <person name="Walsh T.K."/>
            <person name="Worley K.C."/>
            <person name="Wu D."/>
            <person name="Wu W."/>
            <person name="Wu Y.Q."/>
            <person name="Zhang X."/>
            <person name="Zou Z."/>
            <person name="Zucker H."/>
            <person name="Briscoe A.D."/>
            <person name="Burmester T."/>
            <person name="Clem R.J."/>
            <person name="Feyereisen R."/>
            <person name="Grimmelikhuijzen C.J.P."/>
            <person name="Hamodrakas S.J."/>
            <person name="Hansson B.S."/>
            <person name="Huguet E."/>
            <person name="Jermiin L.S."/>
            <person name="Lan Q."/>
            <person name="Lehman H.K."/>
            <person name="Lorenzen M."/>
            <person name="Merzendorfer H."/>
            <person name="Michalopoulos I."/>
            <person name="Morton D.B."/>
            <person name="Muthukrishnan S."/>
            <person name="Oakeshott J.G."/>
            <person name="Palmer W."/>
            <person name="Park Y."/>
            <person name="Passarelli A.L."/>
            <person name="Rozas J."/>
            <person name="Schwartz L.M."/>
            <person name="Smith W."/>
            <person name="Southgate A."/>
            <person name="Vilcinskas A."/>
            <person name="Vogt R."/>
            <person name="Wang P."/>
            <person name="Werren J."/>
            <person name="Yu X.Q."/>
            <person name="Zhou J.J."/>
            <person name="Brown S.J."/>
            <person name="Scherer S.E."/>
            <person name="Richards S."/>
            <person name="Blissard G.W."/>
        </authorList>
    </citation>
    <scope>NUCLEOTIDE SEQUENCE</scope>
</reference>
<accession>A0A921Z659</accession>
<dbReference type="PROSITE" id="PS50261">
    <property type="entry name" value="G_PROTEIN_RECEP_F2_4"/>
    <property type="match status" value="1"/>
</dbReference>
<proteinExistence type="inferred from homology"/>
<keyword evidence="8" id="KW-0732">Signal</keyword>
<dbReference type="CDD" id="cd08544">
    <property type="entry name" value="Reeler"/>
    <property type="match status" value="1"/>
</dbReference>
<sequence>MLGLNEIFNIIILCSFIHITQVDCWLDDAIDPVELDFEEWHQRDSRLAIPLINQPNCERRNIYVCEEPPDIVPPDVRKACNYRNVRYHEQVFRWVAGRGCLLFTPDFLYEGGFNPINLTAGCFYGNWYAPCVELPKEDGSCGCYPFDPGLAEVARIVNDALIPSAQGRWARCFYAARDCCSHFMGDSGNNTDSGQCEATFDGWTCWQAAEADTTPTEICSEFVYSNSGPSCHHFSSKECFANATWALQTDYRSCSVTPRLLRRYRFHISMLAFSIASCLPAIFIFFFYKRLRITRVALHRNLLIAIICRNILVIISRNEIYISELTSTGDTVMSTNGLACRVLAVTERVAANAVFIAMLVEGIYLHRLIVAVFRQKLNIKWLYGSGAALATAPVIAWAAVMAVHNNHSCWLVYTIDHVQWILDAPRITILVVNTVLFIDVLRVLFTKIRNSENANQLSTTKATLFLMPLFGTQFLLTAFRPNTINCTGEQIYYYVAYTVEGLQGFIVALLYCYINKEVHVLIKATYKKTENAVVSRIRRDSNYPPTSSDPNSRRITYSTGLHSTNEETAKEHYATIKPKLHVAEIISIQASERLAEILDPVYETIRNDINNGTYDSLERSDIDNDSAIIPHRNYKNEDYYNFTNASSISIECQDWIRCVSSPSSSVYNNSLNGYETKYLERRFPNHPKLQEIKEAQGKSYDQNNTINNDFKNNPDEIINTVEVNDSENEVDEKDDIKYKYNEDMLNEIMQYIATNDVDVHHLDPDLFLTVTFHKVIMSKLLVALVLCCGVQSFPDGAPIDTCVKERFNQPNHGQHRPQYASSLPYRVIASSANYGPHTPITVTIEGAVPFKGFFMQARSVETNQWMGSWENSPNTTLLPECSSITHADPKEKLRAVLVWRAPPDAHGKVYFTGTVLKTYSTFWSNLVAEAPVDPTQLQILG</sequence>
<dbReference type="Pfam" id="PF02014">
    <property type="entry name" value="Reeler"/>
    <property type="match status" value="1"/>
</dbReference>
<dbReference type="InterPro" id="IPR017983">
    <property type="entry name" value="GPCR_2_secretin-like_CS"/>
</dbReference>
<dbReference type="Pfam" id="PF02793">
    <property type="entry name" value="HRM"/>
    <property type="match status" value="1"/>
</dbReference>
<evidence type="ECO:0000313" key="12">
    <source>
        <dbReference type="EMBL" id="KAG6450917.1"/>
    </source>
</evidence>
<dbReference type="InterPro" id="IPR002861">
    <property type="entry name" value="Reeler_dom"/>
</dbReference>
<feature type="transmembrane region" description="Helical" evidence="7">
    <location>
        <begin position="424"/>
        <end position="445"/>
    </location>
</feature>
<dbReference type="PROSITE" id="PS51019">
    <property type="entry name" value="REELIN"/>
    <property type="match status" value="1"/>
</dbReference>
<dbReference type="PROSITE" id="PS50227">
    <property type="entry name" value="G_PROTEIN_RECEP_F2_3"/>
    <property type="match status" value="1"/>
</dbReference>
<comment type="similarity">
    <text evidence="2">Belongs to the G-protein coupled receptor 2 family.</text>
</comment>
<reference evidence="12" key="2">
    <citation type="submission" date="2020-12" db="EMBL/GenBank/DDBJ databases">
        <authorList>
            <person name="Kanost M."/>
        </authorList>
    </citation>
    <scope>NUCLEOTIDE SEQUENCE</scope>
</reference>
<feature type="domain" description="Reelin" evidence="11">
    <location>
        <begin position="787"/>
        <end position="941"/>
    </location>
</feature>
<keyword evidence="5 7" id="KW-1133">Transmembrane helix</keyword>
<feature type="signal peptide" evidence="8">
    <location>
        <begin position="1"/>
        <end position="24"/>
    </location>
</feature>
<feature type="domain" description="G-protein coupled receptors family 2 profile 1" evidence="9">
    <location>
        <begin position="178"/>
        <end position="258"/>
    </location>
</feature>
<evidence type="ECO:0000259" key="11">
    <source>
        <dbReference type="PROSITE" id="PS51019"/>
    </source>
</evidence>
<keyword evidence="13" id="KW-1185">Reference proteome</keyword>
<dbReference type="InterPro" id="IPR017981">
    <property type="entry name" value="GPCR_2-like_7TM"/>
</dbReference>
<gene>
    <name evidence="12" type="ORF">O3G_MSEX006814</name>
</gene>
<organism evidence="12 13">
    <name type="scientific">Manduca sexta</name>
    <name type="common">Tobacco hawkmoth</name>
    <name type="synonym">Tobacco hornworm</name>
    <dbReference type="NCBI Taxonomy" id="7130"/>
    <lineage>
        <taxon>Eukaryota</taxon>
        <taxon>Metazoa</taxon>
        <taxon>Ecdysozoa</taxon>
        <taxon>Arthropoda</taxon>
        <taxon>Hexapoda</taxon>
        <taxon>Insecta</taxon>
        <taxon>Pterygota</taxon>
        <taxon>Neoptera</taxon>
        <taxon>Endopterygota</taxon>
        <taxon>Lepidoptera</taxon>
        <taxon>Glossata</taxon>
        <taxon>Ditrysia</taxon>
        <taxon>Bombycoidea</taxon>
        <taxon>Sphingidae</taxon>
        <taxon>Sphinginae</taxon>
        <taxon>Sphingini</taxon>
        <taxon>Manduca</taxon>
    </lineage>
</organism>
<evidence type="ECO:0000256" key="3">
    <source>
        <dbReference type="ARBA" id="ARBA00022475"/>
    </source>
</evidence>
<dbReference type="GO" id="GO:0007166">
    <property type="term" value="P:cell surface receptor signaling pathway"/>
    <property type="evidence" value="ECO:0007669"/>
    <property type="project" value="InterPro"/>
</dbReference>
<dbReference type="PROSITE" id="PS00650">
    <property type="entry name" value="G_PROTEIN_RECEP_F2_2"/>
    <property type="match status" value="1"/>
</dbReference>
<evidence type="ECO:0000259" key="10">
    <source>
        <dbReference type="PROSITE" id="PS50261"/>
    </source>
</evidence>
<feature type="chain" id="PRO_5038105784" evidence="8">
    <location>
        <begin position="25"/>
        <end position="941"/>
    </location>
</feature>
<feature type="transmembrane region" description="Helical" evidence="7">
    <location>
        <begin position="457"/>
        <end position="479"/>
    </location>
</feature>
<dbReference type="GO" id="GO:0007188">
    <property type="term" value="P:adenylate cyclase-modulating G protein-coupled receptor signaling pathway"/>
    <property type="evidence" value="ECO:0007669"/>
    <property type="project" value="TreeGrafter"/>
</dbReference>
<evidence type="ECO:0000313" key="13">
    <source>
        <dbReference type="Proteomes" id="UP000791440"/>
    </source>
</evidence>
<feature type="transmembrane region" description="Helical" evidence="7">
    <location>
        <begin position="349"/>
        <end position="369"/>
    </location>
</feature>
<dbReference type="InterPro" id="IPR001879">
    <property type="entry name" value="GPCR_2_extracellular_dom"/>
</dbReference>
<dbReference type="PANTHER" id="PTHR45620:SF42">
    <property type="entry name" value="G-PROTEIN COUPLED RECEPTOR SEB-2"/>
    <property type="match status" value="1"/>
</dbReference>
<dbReference type="GO" id="GO:0008528">
    <property type="term" value="F:G protein-coupled peptide receptor activity"/>
    <property type="evidence" value="ECO:0007669"/>
    <property type="project" value="TreeGrafter"/>
</dbReference>